<proteinExistence type="predicted"/>
<reference evidence="1" key="1">
    <citation type="journal article" date="2012" name="PLoS ONE">
        <title>Gene sets for utilization of primary and secondary nutrition supplies in the distal gut of endangered iberian lynx.</title>
        <authorList>
            <person name="Alcaide M."/>
            <person name="Messina E."/>
            <person name="Richter M."/>
            <person name="Bargiela R."/>
            <person name="Peplies J."/>
            <person name="Huws S.A."/>
            <person name="Newbold C.J."/>
            <person name="Golyshin P.N."/>
            <person name="Simon M.A."/>
            <person name="Lopez G."/>
            <person name="Yakimov M.M."/>
            <person name="Ferrer M."/>
        </authorList>
    </citation>
    <scope>NUCLEOTIDE SEQUENCE</scope>
</reference>
<protein>
    <submittedName>
        <fullName evidence="1">Uncharacterized protein</fullName>
    </submittedName>
</protein>
<dbReference type="EMBL" id="AMCI01004447">
    <property type="protein sequence ID" value="EJW98066.1"/>
    <property type="molecule type" value="Genomic_DNA"/>
</dbReference>
<accession>J9FT08</accession>
<sequence>HKEFFQIFRCSGTAATAGLRELRVRRGKERIGDRGAETGRCRLGEKGHGFHRRISRLIGGRGFGVLSKE</sequence>
<evidence type="ECO:0000313" key="1">
    <source>
        <dbReference type="EMBL" id="EJW98066.1"/>
    </source>
</evidence>
<dbReference type="AlphaFoldDB" id="J9FT08"/>
<feature type="non-terminal residue" evidence="1">
    <location>
        <position position="1"/>
    </location>
</feature>
<comment type="caution">
    <text evidence="1">The sequence shown here is derived from an EMBL/GenBank/DDBJ whole genome shotgun (WGS) entry which is preliminary data.</text>
</comment>
<organism evidence="1">
    <name type="scientific">gut metagenome</name>
    <dbReference type="NCBI Taxonomy" id="749906"/>
    <lineage>
        <taxon>unclassified sequences</taxon>
        <taxon>metagenomes</taxon>
        <taxon>organismal metagenomes</taxon>
    </lineage>
</organism>
<name>J9FT08_9ZZZZ</name>
<gene>
    <name evidence="1" type="ORF">EVA_13827</name>
</gene>